<gene>
    <name evidence="2" type="ORF">CAL27_15565</name>
    <name evidence="1" type="ORF">CEG14_10250</name>
</gene>
<dbReference type="Pfam" id="PF07369">
    <property type="entry name" value="DUF1488"/>
    <property type="match status" value="1"/>
</dbReference>
<reference evidence="2 3" key="2">
    <citation type="submission" date="2017-05" db="EMBL/GenBank/DDBJ databases">
        <title>Complete and WGS of Bordetella genogroups.</title>
        <authorList>
            <person name="Spilker T."/>
            <person name="Lipuma J."/>
        </authorList>
    </citation>
    <scope>NUCLEOTIDE SEQUENCE [LARGE SCALE GENOMIC DNA]</scope>
    <source>
        <strain evidence="2 3">AU9795</strain>
    </source>
</reference>
<organism evidence="1 4">
    <name type="scientific">Bordetella genomosp. 1</name>
    <dbReference type="NCBI Taxonomy" id="1395607"/>
    <lineage>
        <taxon>Bacteria</taxon>
        <taxon>Pseudomonadati</taxon>
        <taxon>Pseudomonadota</taxon>
        <taxon>Betaproteobacteria</taxon>
        <taxon>Burkholderiales</taxon>
        <taxon>Alcaligenaceae</taxon>
        <taxon>Bordetella</taxon>
    </lineage>
</organism>
<evidence type="ECO:0008006" key="5">
    <source>
        <dbReference type="Google" id="ProtNLM"/>
    </source>
</evidence>
<dbReference type="InterPro" id="IPR009962">
    <property type="entry name" value="DUF1488"/>
</dbReference>
<dbReference type="RefSeq" id="WP_094826270.1">
    <property type="nucleotide sequence ID" value="NZ_NEVL01000003.1"/>
</dbReference>
<dbReference type="Proteomes" id="UP000217005">
    <property type="component" value="Unassembled WGS sequence"/>
</dbReference>
<proteinExistence type="predicted"/>
<dbReference type="AlphaFoldDB" id="A0A261SEG1"/>
<dbReference type="EMBL" id="NEVR01000003">
    <property type="protein sequence ID" value="OZI64003.1"/>
    <property type="molecule type" value="Genomic_DNA"/>
</dbReference>
<protein>
    <recommendedName>
        <fullName evidence="5">DUF1488 domain-containing protein</fullName>
    </recommendedName>
</protein>
<evidence type="ECO:0000313" key="1">
    <source>
        <dbReference type="EMBL" id="OZI35461.1"/>
    </source>
</evidence>
<dbReference type="EMBL" id="NEVL01000003">
    <property type="protein sequence ID" value="OZI35461.1"/>
    <property type="molecule type" value="Genomic_DNA"/>
</dbReference>
<dbReference type="OrthoDB" id="8687764at2"/>
<keyword evidence="3" id="KW-1185">Reference proteome</keyword>
<comment type="caution">
    <text evidence="1">The sequence shown here is derived from an EMBL/GenBank/DDBJ whole genome shotgun (WGS) entry which is preliminary data.</text>
</comment>
<sequence>MTKFTKDTGAHVRDDTIVFQMETGGVVRDFEISGAVLREHFGADDDTPAALLAAFERGADELREIGKRSQWVPADGPIELGAGDFEAR</sequence>
<dbReference type="SUPFAM" id="SSF160272">
    <property type="entry name" value="Shew3726-like"/>
    <property type="match status" value="1"/>
</dbReference>
<evidence type="ECO:0000313" key="2">
    <source>
        <dbReference type="EMBL" id="OZI64003.1"/>
    </source>
</evidence>
<dbReference type="InterPro" id="IPR036692">
    <property type="entry name" value="Shew3726-like_sf"/>
</dbReference>
<evidence type="ECO:0000313" key="4">
    <source>
        <dbReference type="Proteomes" id="UP000217005"/>
    </source>
</evidence>
<reference evidence="1 4" key="1">
    <citation type="submission" date="2017-05" db="EMBL/GenBank/DDBJ databases">
        <title>Complete and WGS of Bordetella genogroups.</title>
        <authorList>
            <person name="Spilker T."/>
            <person name="LiPuma J."/>
        </authorList>
    </citation>
    <scope>NUCLEOTIDE SEQUENCE [LARGE SCALE GENOMIC DNA]</scope>
    <source>
        <strain evidence="1 4">AU17610</strain>
    </source>
</reference>
<name>A0A261SEG1_9BORD</name>
<evidence type="ECO:0000313" key="3">
    <source>
        <dbReference type="Proteomes" id="UP000216354"/>
    </source>
</evidence>
<accession>A0A261SEG1</accession>
<dbReference type="Proteomes" id="UP000216354">
    <property type="component" value="Unassembled WGS sequence"/>
</dbReference>